<reference evidence="9 10" key="1">
    <citation type="submission" date="2019-03" db="EMBL/GenBank/DDBJ databases">
        <title>Lake Tanganyika Metagenome-Assembled Genomes (MAGs).</title>
        <authorList>
            <person name="Tran P."/>
        </authorList>
    </citation>
    <scope>NUCLEOTIDE SEQUENCE [LARGE SCALE GENOMIC DNA]</scope>
    <source>
        <strain evidence="9">K_DeepCast_65m_m2_236</strain>
    </source>
</reference>
<evidence type="ECO:0000256" key="1">
    <source>
        <dbReference type="ARBA" id="ARBA00017378"/>
    </source>
</evidence>
<dbReference type="PROSITE" id="PS51201">
    <property type="entry name" value="RCK_N"/>
    <property type="match status" value="1"/>
</dbReference>
<organism evidence="9 10">
    <name type="scientific">Candidatus Tanganyikabacteria bacterium</name>
    <dbReference type="NCBI Taxonomy" id="2961651"/>
    <lineage>
        <taxon>Bacteria</taxon>
        <taxon>Bacillati</taxon>
        <taxon>Candidatus Sericytochromatia</taxon>
        <taxon>Candidatus Tanganyikabacteria</taxon>
    </lineage>
</organism>
<dbReference type="EMBL" id="VGJX01000045">
    <property type="protein sequence ID" value="MBM3273775.1"/>
    <property type="molecule type" value="Genomic_DNA"/>
</dbReference>
<name>A0A937X3Q5_9BACT</name>
<feature type="domain" description="RCK C-terminal" evidence="8">
    <location>
        <begin position="135"/>
        <end position="218"/>
    </location>
</feature>
<sequence>MYILVAGGGKVGLHLIRTLLRQGHEIGLVEQDRRVCSLVVEELNEVIVIHGDATSPENLARAGGYHSDVVVAAAGRDQDNYMICKVAKELFNVKRAVARVNDPRNEELFRISGVDFIISVTSMVSQAIEAEIVPHAMMTLFTWHERMSMVEVDLEETSPVVGMPIRKLDFPTGSILAAIWRKGEPVIPDGNTVLLAGDEIFAVSVKGTEDQLKRALLG</sequence>
<dbReference type="GO" id="GO:0015079">
    <property type="term" value="F:potassium ion transmembrane transporter activity"/>
    <property type="evidence" value="ECO:0007669"/>
    <property type="project" value="InterPro"/>
</dbReference>
<dbReference type="Gene3D" id="3.30.70.1450">
    <property type="entry name" value="Regulator of K+ conductance, C-terminal domain"/>
    <property type="match status" value="1"/>
</dbReference>
<protein>
    <recommendedName>
        <fullName evidence="1">Trk system potassium uptake protein TrkA</fullName>
    </recommendedName>
</protein>
<comment type="caution">
    <text evidence="9">The sequence shown here is derived from an EMBL/GenBank/DDBJ whole genome shotgun (WGS) entry which is preliminary data.</text>
</comment>
<evidence type="ECO:0000256" key="3">
    <source>
        <dbReference type="ARBA" id="ARBA00022538"/>
    </source>
</evidence>
<dbReference type="Gene3D" id="3.40.50.720">
    <property type="entry name" value="NAD(P)-binding Rossmann-like Domain"/>
    <property type="match status" value="1"/>
</dbReference>
<keyword evidence="5" id="KW-0520">NAD</keyword>
<dbReference type="InterPro" id="IPR003148">
    <property type="entry name" value="RCK_N"/>
</dbReference>
<dbReference type="InterPro" id="IPR050721">
    <property type="entry name" value="Trk_Ktr_HKT_K-transport"/>
</dbReference>
<dbReference type="AlphaFoldDB" id="A0A937X3Q5"/>
<dbReference type="PROSITE" id="PS51202">
    <property type="entry name" value="RCK_C"/>
    <property type="match status" value="1"/>
</dbReference>
<dbReference type="InterPro" id="IPR006037">
    <property type="entry name" value="RCK_C"/>
</dbReference>
<proteinExistence type="predicted"/>
<dbReference type="SUPFAM" id="SSF51735">
    <property type="entry name" value="NAD(P)-binding Rossmann-fold domains"/>
    <property type="match status" value="1"/>
</dbReference>
<evidence type="ECO:0000256" key="6">
    <source>
        <dbReference type="ARBA" id="ARBA00023065"/>
    </source>
</evidence>
<dbReference type="InterPro" id="IPR006036">
    <property type="entry name" value="K_uptake_TrkA"/>
</dbReference>
<dbReference type="InterPro" id="IPR036721">
    <property type="entry name" value="RCK_C_sf"/>
</dbReference>
<dbReference type="Pfam" id="PF02254">
    <property type="entry name" value="TrkA_N"/>
    <property type="match status" value="1"/>
</dbReference>
<keyword evidence="4" id="KW-0630">Potassium</keyword>
<keyword evidence="2" id="KW-0813">Transport</keyword>
<evidence type="ECO:0000259" key="8">
    <source>
        <dbReference type="PROSITE" id="PS51202"/>
    </source>
</evidence>
<accession>A0A937X3Q5</accession>
<evidence type="ECO:0000256" key="5">
    <source>
        <dbReference type="ARBA" id="ARBA00023027"/>
    </source>
</evidence>
<evidence type="ECO:0000256" key="4">
    <source>
        <dbReference type="ARBA" id="ARBA00022958"/>
    </source>
</evidence>
<feature type="domain" description="RCK N-terminal" evidence="7">
    <location>
        <begin position="1"/>
        <end position="118"/>
    </location>
</feature>
<dbReference type="PANTHER" id="PTHR43833">
    <property type="entry name" value="POTASSIUM CHANNEL PROTEIN 2-RELATED-RELATED"/>
    <property type="match status" value="1"/>
</dbReference>
<dbReference type="PANTHER" id="PTHR43833:SF5">
    <property type="entry name" value="TRK SYSTEM POTASSIUM UPTAKE PROTEIN TRKA"/>
    <property type="match status" value="1"/>
</dbReference>
<evidence type="ECO:0000313" key="10">
    <source>
        <dbReference type="Proteomes" id="UP000703893"/>
    </source>
</evidence>
<dbReference type="Proteomes" id="UP000703893">
    <property type="component" value="Unassembled WGS sequence"/>
</dbReference>
<dbReference type="GO" id="GO:0005886">
    <property type="term" value="C:plasma membrane"/>
    <property type="evidence" value="ECO:0007669"/>
    <property type="project" value="InterPro"/>
</dbReference>
<evidence type="ECO:0000259" key="7">
    <source>
        <dbReference type="PROSITE" id="PS51201"/>
    </source>
</evidence>
<keyword evidence="3" id="KW-0633">Potassium transport</keyword>
<evidence type="ECO:0000256" key="2">
    <source>
        <dbReference type="ARBA" id="ARBA00022448"/>
    </source>
</evidence>
<dbReference type="InterPro" id="IPR036291">
    <property type="entry name" value="NAD(P)-bd_dom_sf"/>
</dbReference>
<gene>
    <name evidence="9" type="ORF">FJZ00_01380</name>
</gene>
<dbReference type="PRINTS" id="PR00335">
    <property type="entry name" value="KUPTAKETRKA"/>
</dbReference>
<evidence type="ECO:0000313" key="9">
    <source>
        <dbReference type="EMBL" id="MBM3273775.1"/>
    </source>
</evidence>
<dbReference type="SUPFAM" id="SSF116726">
    <property type="entry name" value="TrkA C-terminal domain-like"/>
    <property type="match status" value="1"/>
</dbReference>
<dbReference type="Pfam" id="PF02080">
    <property type="entry name" value="TrkA_C"/>
    <property type="match status" value="1"/>
</dbReference>
<keyword evidence="6" id="KW-0406">Ion transport</keyword>